<comment type="subcellular location">
    <subcellularLocation>
        <location evidence="1">Mitochondrion</location>
    </subcellularLocation>
</comment>
<keyword evidence="9" id="KW-0809">Transit peptide</keyword>
<dbReference type="InterPro" id="IPR006162">
    <property type="entry name" value="Ppantetheine_attach_site"/>
</dbReference>
<dbReference type="EMBL" id="QPFP01000002">
    <property type="protein sequence ID" value="TEB39292.1"/>
    <property type="molecule type" value="Genomic_DNA"/>
</dbReference>
<keyword evidence="6 14" id="KW-0444">Lipid biosynthesis</keyword>
<gene>
    <name evidence="16" type="ORF">FA13DRAFT_1681067</name>
</gene>
<protein>
    <recommendedName>
        <fullName evidence="14">Acyl carrier protein</fullName>
    </recommendedName>
</protein>
<evidence type="ECO:0000313" key="16">
    <source>
        <dbReference type="EMBL" id="TEB39292.1"/>
    </source>
</evidence>
<dbReference type="STRING" id="71717.A0A4Y7U0H6"/>
<evidence type="ECO:0000256" key="3">
    <source>
        <dbReference type="ARBA" id="ARBA00010930"/>
    </source>
</evidence>
<keyword evidence="13 14" id="KW-0275">Fatty acid biosynthesis</keyword>
<evidence type="ECO:0000256" key="4">
    <source>
        <dbReference type="ARBA" id="ARBA00022448"/>
    </source>
</evidence>
<evidence type="ECO:0000259" key="15">
    <source>
        <dbReference type="PROSITE" id="PS50075"/>
    </source>
</evidence>
<comment type="caution">
    <text evidence="16">The sequence shown here is derived from an EMBL/GenBank/DDBJ whole genome shotgun (WGS) entry which is preliminary data.</text>
</comment>
<organism evidence="16 17">
    <name type="scientific">Coprinellus micaceus</name>
    <name type="common">Glistening ink-cap mushroom</name>
    <name type="synonym">Coprinus micaceus</name>
    <dbReference type="NCBI Taxonomy" id="71717"/>
    <lineage>
        <taxon>Eukaryota</taxon>
        <taxon>Fungi</taxon>
        <taxon>Dikarya</taxon>
        <taxon>Basidiomycota</taxon>
        <taxon>Agaricomycotina</taxon>
        <taxon>Agaricomycetes</taxon>
        <taxon>Agaricomycetidae</taxon>
        <taxon>Agaricales</taxon>
        <taxon>Agaricineae</taxon>
        <taxon>Psathyrellaceae</taxon>
        <taxon>Coprinellus</taxon>
    </lineage>
</organism>
<dbReference type="NCBIfam" id="NF002148">
    <property type="entry name" value="PRK00982.1-2"/>
    <property type="match status" value="1"/>
</dbReference>
<dbReference type="OrthoDB" id="448946at2759"/>
<dbReference type="GO" id="GO:0000036">
    <property type="term" value="F:acyl carrier activity"/>
    <property type="evidence" value="ECO:0007669"/>
    <property type="project" value="TreeGrafter"/>
</dbReference>
<dbReference type="Gene3D" id="1.10.1200.10">
    <property type="entry name" value="ACP-like"/>
    <property type="match status" value="1"/>
</dbReference>
<evidence type="ECO:0000313" key="17">
    <source>
        <dbReference type="Proteomes" id="UP000298030"/>
    </source>
</evidence>
<keyword evidence="12" id="KW-0496">Mitochondrion</keyword>
<dbReference type="PROSITE" id="PS00012">
    <property type="entry name" value="PHOSPHOPANTETHEINE"/>
    <property type="match status" value="1"/>
</dbReference>
<dbReference type="AlphaFoldDB" id="A0A4Y7U0H6"/>
<dbReference type="GO" id="GO:0000035">
    <property type="term" value="F:acyl binding"/>
    <property type="evidence" value="ECO:0007669"/>
    <property type="project" value="TreeGrafter"/>
</dbReference>
<evidence type="ECO:0000256" key="7">
    <source>
        <dbReference type="ARBA" id="ARBA00022553"/>
    </source>
</evidence>
<evidence type="ECO:0000256" key="2">
    <source>
        <dbReference type="ARBA" id="ARBA00005194"/>
    </source>
</evidence>
<dbReference type="HAMAP" id="MF_01217">
    <property type="entry name" value="Acyl_carrier"/>
    <property type="match status" value="1"/>
</dbReference>
<dbReference type="InterPro" id="IPR009081">
    <property type="entry name" value="PP-bd_ACP"/>
</dbReference>
<evidence type="ECO:0000256" key="13">
    <source>
        <dbReference type="ARBA" id="ARBA00023160"/>
    </source>
</evidence>
<evidence type="ECO:0000256" key="1">
    <source>
        <dbReference type="ARBA" id="ARBA00004173"/>
    </source>
</evidence>
<sequence length="121" mass="13111">MSLFRFAARTSALSRAAWSVRSVPRAFVPRAGYASSSGLSKDSIQTRIFDVLKGYEKIDPTKVLTPTASFAKDLGLDSLDAVEVVMAVEEEFSIEIPDAEADAIQSVDQAVDYIAKTPEAH</sequence>
<evidence type="ECO:0000256" key="5">
    <source>
        <dbReference type="ARBA" id="ARBA00022450"/>
    </source>
</evidence>
<dbReference type="FunFam" id="1.10.1200.10:FF:000003">
    <property type="entry name" value="Acyl carrier protein"/>
    <property type="match status" value="1"/>
</dbReference>
<evidence type="ECO:0000256" key="8">
    <source>
        <dbReference type="ARBA" id="ARBA00022832"/>
    </source>
</evidence>
<keyword evidence="5 14" id="KW-0596">Phosphopantetheine</keyword>
<dbReference type="PANTHER" id="PTHR20863">
    <property type="entry name" value="ACYL CARRIER PROTEIN"/>
    <property type="match status" value="1"/>
</dbReference>
<keyword evidence="11" id="KW-0443">Lipid metabolism</keyword>
<name>A0A4Y7U0H6_COPMI</name>
<keyword evidence="10" id="KW-0249">Electron transport</keyword>
<proteinExistence type="inferred from homology"/>
<comment type="pathway">
    <text evidence="2">Lipid metabolism; fatty acid biosynthesis.</text>
</comment>
<keyword evidence="8" id="KW-0276">Fatty acid metabolism</keyword>
<evidence type="ECO:0000256" key="6">
    <source>
        <dbReference type="ARBA" id="ARBA00022516"/>
    </source>
</evidence>
<dbReference type="PANTHER" id="PTHR20863:SF28">
    <property type="entry name" value="ACYL CARRIER PROTEIN, MITOCHONDRIAL"/>
    <property type="match status" value="1"/>
</dbReference>
<keyword evidence="4" id="KW-0813">Transport</keyword>
<dbReference type="SUPFAM" id="SSF47336">
    <property type="entry name" value="ACP-like"/>
    <property type="match status" value="1"/>
</dbReference>
<comment type="similarity">
    <text evidence="3">Belongs to the acyl carrier protein (ACP) family.</text>
</comment>
<keyword evidence="7" id="KW-0597">Phosphoprotein</keyword>
<dbReference type="PROSITE" id="PS50075">
    <property type="entry name" value="CARRIER"/>
    <property type="match status" value="1"/>
</dbReference>
<comment type="function">
    <text evidence="14">Carrier of the growing fatty acid chain in fatty acid biosynthesis.</text>
</comment>
<evidence type="ECO:0000256" key="11">
    <source>
        <dbReference type="ARBA" id="ARBA00023098"/>
    </source>
</evidence>
<dbReference type="Pfam" id="PF00550">
    <property type="entry name" value="PP-binding"/>
    <property type="match status" value="1"/>
</dbReference>
<dbReference type="InterPro" id="IPR036736">
    <property type="entry name" value="ACP-like_sf"/>
</dbReference>
<accession>A0A4Y7U0H6</accession>
<dbReference type="NCBIfam" id="TIGR00517">
    <property type="entry name" value="acyl_carrier"/>
    <property type="match status" value="1"/>
</dbReference>
<evidence type="ECO:0000256" key="14">
    <source>
        <dbReference type="RuleBase" id="RU000722"/>
    </source>
</evidence>
<dbReference type="InterPro" id="IPR003231">
    <property type="entry name" value="ACP"/>
</dbReference>
<dbReference type="GO" id="GO:0099128">
    <property type="term" value="C:mitochondrial [2Fe-2S] assembly complex"/>
    <property type="evidence" value="ECO:0007669"/>
    <property type="project" value="UniProtKB-ARBA"/>
</dbReference>
<evidence type="ECO:0000256" key="9">
    <source>
        <dbReference type="ARBA" id="ARBA00022946"/>
    </source>
</evidence>
<evidence type="ECO:0000256" key="12">
    <source>
        <dbReference type="ARBA" id="ARBA00023128"/>
    </source>
</evidence>
<dbReference type="Proteomes" id="UP000298030">
    <property type="component" value="Unassembled WGS sequence"/>
</dbReference>
<feature type="domain" description="Carrier" evidence="15">
    <location>
        <begin position="42"/>
        <end position="118"/>
    </location>
</feature>
<evidence type="ECO:0000256" key="10">
    <source>
        <dbReference type="ARBA" id="ARBA00022982"/>
    </source>
</evidence>
<keyword evidence="17" id="KW-1185">Reference proteome</keyword>
<reference evidence="16 17" key="1">
    <citation type="journal article" date="2019" name="Nat. Ecol. Evol.">
        <title>Megaphylogeny resolves global patterns of mushroom evolution.</title>
        <authorList>
            <person name="Varga T."/>
            <person name="Krizsan K."/>
            <person name="Foldi C."/>
            <person name="Dima B."/>
            <person name="Sanchez-Garcia M."/>
            <person name="Sanchez-Ramirez S."/>
            <person name="Szollosi G.J."/>
            <person name="Szarkandi J.G."/>
            <person name="Papp V."/>
            <person name="Albert L."/>
            <person name="Andreopoulos W."/>
            <person name="Angelini C."/>
            <person name="Antonin V."/>
            <person name="Barry K.W."/>
            <person name="Bougher N.L."/>
            <person name="Buchanan P."/>
            <person name="Buyck B."/>
            <person name="Bense V."/>
            <person name="Catcheside P."/>
            <person name="Chovatia M."/>
            <person name="Cooper J."/>
            <person name="Damon W."/>
            <person name="Desjardin D."/>
            <person name="Finy P."/>
            <person name="Geml J."/>
            <person name="Haridas S."/>
            <person name="Hughes K."/>
            <person name="Justo A."/>
            <person name="Karasinski D."/>
            <person name="Kautmanova I."/>
            <person name="Kiss B."/>
            <person name="Kocsube S."/>
            <person name="Kotiranta H."/>
            <person name="LaButti K.M."/>
            <person name="Lechner B.E."/>
            <person name="Liimatainen K."/>
            <person name="Lipzen A."/>
            <person name="Lukacs Z."/>
            <person name="Mihaltcheva S."/>
            <person name="Morgado L.N."/>
            <person name="Niskanen T."/>
            <person name="Noordeloos M.E."/>
            <person name="Ohm R.A."/>
            <person name="Ortiz-Santana B."/>
            <person name="Ovrebo C."/>
            <person name="Racz N."/>
            <person name="Riley R."/>
            <person name="Savchenko A."/>
            <person name="Shiryaev A."/>
            <person name="Soop K."/>
            <person name="Spirin V."/>
            <person name="Szebenyi C."/>
            <person name="Tomsovsky M."/>
            <person name="Tulloss R.E."/>
            <person name="Uehling J."/>
            <person name="Grigoriev I.V."/>
            <person name="Vagvolgyi C."/>
            <person name="Papp T."/>
            <person name="Martin F.M."/>
            <person name="Miettinen O."/>
            <person name="Hibbett D.S."/>
            <person name="Nagy L.G."/>
        </authorList>
    </citation>
    <scope>NUCLEOTIDE SEQUENCE [LARGE SCALE GENOMIC DNA]</scope>
    <source>
        <strain evidence="16 17">FP101781</strain>
    </source>
</reference>